<keyword evidence="4 11" id="KW-0813">Transport</keyword>
<evidence type="ECO:0000256" key="9">
    <source>
        <dbReference type="ARBA" id="ARBA00022989"/>
    </source>
</evidence>
<dbReference type="PANTHER" id="PTHR43297:SF2">
    <property type="entry name" value="DIPEPTIDE TRANSPORT ATP-BINDING PROTEIN DPPD"/>
    <property type="match status" value="1"/>
</dbReference>
<dbReference type="InterPro" id="IPR013563">
    <property type="entry name" value="Oligopep_ABC_C"/>
</dbReference>
<dbReference type="PROSITE" id="PS00211">
    <property type="entry name" value="ABC_TRANSPORTER_1"/>
    <property type="match status" value="1"/>
</dbReference>
<evidence type="ECO:0000256" key="2">
    <source>
        <dbReference type="ARBA" id="ARBA00004202"/>
    </source>
</evidence>
<dbReference type="SMART" id="SM00382">
    <property type="entry name" value="AAA"/>
    <property type="match status" value="1"/>
</dbReference>
<accession>A0A6F8YX12</accession>
<dbReference type="KEGG" id="psuu:Psuf_080130"/>
<feature type="domain" description="ABC transporter" evidence="13">
    <location>
        <begin position="305"/>
        <end position="553"/>
    </location>
</feature>
<feature type="compositionally biased region" description="Low complexity" evidence="12">
    <location>
        <begin position="781"/>
        <end position="795"/>
    </location>
</feature>
<dbReference type="Pfam" id="PF00005">
    <property type="entry name" value="ABC_tran"/>
    <property type="match status" value="1"/>
</dbReference>
<dbReference type="PROSITE" id="PS50893">
    <property type="entry name" value="ABC_TRANSPORTER_2"/>
    <property type="match status" value="1"/>
</dbReference>
<keyword evidence="7" id="KW-0547">Nucleotide-binding</keyword>
<dbReference type="SUPFAM" id="SSF52540">
    <property type="entry name" value="P-loop containing nucleoside triphosphate hydrolases"/>
    <property type="match status" value="2"/>
</dbReference>
<dbReference type="InterPro" id="IPR017871">
    <property type="entry name" value="ABC_transporter-like_CS"/>
</dbReference>
<evidence type="ECO:0000256" key="11">
    <source>
        <dbReference type="RuleBase" id="RU363032"/>
    </source>
</evidence>
<feature type="region of interest" description="Disordered" evidence="12">
    <location>
        <begin position="637"/>
        <end position="681"/>
    </location>
</feature>
<dbReference type="CDD" id="cd03257">
    <property type="entry name" value="ABC_NikE_OppD_transporters"/>
    <property type="match status" value="1"/>
</dbReference>
<dbReference type="GO" id="GO:0005524">
    <property type="term" value="F:ATP binding"/>
    <property type="evidence" value="ECO:0007669"/>
    <property type="project" value="UniProtKB-KW"/>
</dbReference>
<dbReference type="SUPFAM" id="SSF161098">
    <property type="entry name" value="MetI-like"/>
    <property type="match status" value="1"/>
</dbReference>
<dbReference type="EMBL" id="AP022871">
    <property type="protein sequence ID" value="BCB90700.1"/>
    <property type="molecule type" value="Genomic_DNA"/>
</dbReference>
<dbReference type="Gene3D" id="3.40.50.300">
    <property type="entry name" value="P-loop containing nucleotide triphosphate hydrolases"/>
    <property type="match status" value="2"/>
</dbReference>
<dbReference type="Gene3D" id="1.10.3720.10">
    <property type="entry name" value="MetI-like"/>
    <property type="match status" value="1"/>
</dbReference>
<feature type="transmembrane region" description="Helical" evidence="11">
    <location>
        <begin position="12"/>
        <end position="35"/>
    </location>
</feature>
<organism evidence="15 16">
    <name type="scientific">Phytohabitans suffuscus</name>
    <dbReference type="NCBI Taxonomy" id="624315"/>
    <lineage>
        <taxon>Bacteria</taxon>
        <taxon>Bacillati</taxon>
        <taxon>Actinomycetota</taxon>
        <taxon>Actinomycetes</taxon>
        <taxon>Micromonosporales</taxon>
        <taxon>Micromonosporaceae</taxon>
    </lineage>
</organism>
<evidence type="ECO:0000256" key="5">
    <source>
        <dbReference type="ARBA" id="ARBA00022475"/>
    </source>
</evidence>
<dbReference type="PANTHER" id="PTHR43297">
    <property type="entry name" value="OLIGOPEPTIDE TRANSPORT ATP-BINDING PROTEIN APPD"/>
    <property type="match status" value="1"/>
</dbReference>
<gene>
    <name evidence="15" type="ORF">Psuf_080130</name>
</gene>
<evidence type="ECO:0000313" key="15">
    <source>
        <dbReference type="EMBL" id="BCB90700.1"/>
    </source>
</evidence>
<feature type="compositionally biased region" description="Low complexity" evidence="12">
    <location>
        <begin position="759"/>
        <end position="773"/>
    </location>
</feature>
<name>A0A6F8YX12_9ACTN</name>
<dbReference type="FunFam" id="3.40.50.300:FF:000016">
    <property type="entry name" value="Oligopeptide ABC transporter ATP-binding component"/>
    <property type="match status" value="1"/>
</dbReference>
<evidence type="ECO:0000256" key="1">
    <source>
        <dbReference type="ARBA" id="ARBA00004141"/>
    </source>
</evidence>
<keyword evidence="9 11" id="KW-1133">Transmembrane helix</keyword>
<feature type="transmembrane region" description="Helical" evidence="11">
    <location>
        <begin position="238"/>
        <end position="271"/>
    </location>
</feature>
<dbReference type="Proteomes" id="UP000503011">
    <property type="component" value="Chromosome"/>
</dbReference>
<dbReference type="InterPro" id="IPR000515">
    <property type="entry name" value="MetI-like"/>
</dbReference>
<dbReference type="GO" id="GO:0005886">
    <property type="term" value="C:plasma membrane"/>
    <property type="evidence" value="ECO:0007669"/>
    <property type="project" value="UniProtKB-SubCell"/>
</dbReference>
<dbReference type="GO" id="GO:0016887">
    <property type="term" value="F:ATP hydrolysis activity"/>
    <property type="evidence" value="ECO:0007669"/>
    <property type="project" value="InterPro"/>
</dbReference>
<reference evidence="15 16" key="1">
    <citation type="submission" date="2020-03" db="EMBL/GenBank/DDBJ databases">
        <title>Whole genome shotgun sequence of Phytohabitans suffuscus NBRC 105367.</title>
        <authorList>
            <person name="Komaki H."/>
            <person name="Tamura T."/>
        </authorList>
    </citation>
    <scope>NUCLEOTIDE SEQUENCE [LARGE SCALE GENOMIC DNA]</scope>
    <source>
        <strain evidence="15 16">NBRC 105367</strain>
    </source>
</reference>
<feature type="compositionally biased region" description="Basic residues" evidence="12">
    <location>
        <begin position="640"/>
        <end position="651"/>
    </location>
</feature>
<protein>
    <recommendedName>
        <fullName evidence="17">Peptide ABC transporter ATP-binding protein</fullName>
    </recommendedName>
</protein>
<reference evidence="15 16" key="2">
    <citation type="submission" date="2020-03" db="EMBL/GenBank/DDBJ databases">
        <authorList>
            <person name="Ichikawa N."/>
            <person name="Kimura A."/>
            <person name="Kitahashi Y."/>
            <person name="Uohara A."/>
        </authorList>
    </citation>
    <scope>NUCLEOTIDE SEQUENCE [LARGE SCALE GENOMIC DNA]</scope>
    <source>
        <strain evidence="15 16">NBRC 105367</strain>
    </source>
</reference>
<comment type="subcellular location">
    <subcellularLocation>
        <location evidence="11">Cell membrane</location>
        <topology evidence="11">Multi-pass membrane protein</topology>
    </subcellularLocation>
    <subcellularLocation>
        <location evidence="2">Cell membrane</location>
        <topology evidence="2">Peripheral membrane protein</topology>
    </subcellularLocation>
    <subcellularLocation>
        <location evidence="1">Membrane</location>
        <topology evidence="1">Multi-pass membrane protein</topology>
    </subcellularLocation>
</comment>
<evidence type="ECO:0000256" key="12">
    <source>
        <dbReference type="SAM" id="MobiDB-lite"/>
    </source>
</evidence>
<dbReference type="InterPro" id="IPR003439">
    <property type="entry name" value="ABC_transporter-like_ATP-bd"/>
</dbReference>
<dbReference type="AlphaFoldDB" id="A0A6F8YX12"/>
<evidence type="ECO:0000256" key="6">
    <source>
        <dbReference type="ARBA" id="ARBA00022692"/>
    </source>
</evidence>
<feature type="compositionally biased region" description="Low complexity" evidence="12">
    <location>
        <begin position="804"/>
        <end position="833"/>
    </location>
</feature>
<feature type="transmembrane region" description="Helical" evidence="11">
    <location>
        <begin position="191"/>
        <end position="218"/>
    </location>
</feature>
<evidence type="ECO:0000259" key="14">
    <source>
        <dbReference type="PROSITE" id="PS50928"/>
    </source>
</evidence>
<dbReference type="NCBIfam" id="TIGR01727">
    <property type="entry name" value="oligo_HPY"/>
    <property type="match status" value="1"/>
</dbReference>
<keyword evidence="8" id="KW-0067">ATP-binding</keyword>
<dbReference type="Pfam" id="PF00528">
    <property type="entry name" value="BPD_transp_1"/>
    <property type="match status" value="1"/>
</dbReference>
<evidence type="ECO:0000256" key="7">
    <source>
        <dbReference type="ARBA" id="ARBA00022741"/>
    </source>
</evidence>
<dbReference type="GO" id="GO:0015833">
    <property type="term" value="P:peptide transport"/>
    <property type="evidence" value="ECO:0007669"/>
    <property type="project" value="InterPro"/>
</dbReference>
<evidence type="ECO:0000259" key="13">
    <source>
        <dbReference type="PROSITE" id="PS50893"/>
    </source>
</evidence>
<feature type="transmembrane region" description="Helical" evidence="11">
    <location>
        <begin position="76"/>
        <end position="101"/>
    </location>
</feature>
<evidence type="ECO:0000256" key="10">
    <source>
        <dbReference type="ARBA" id="ARBA00023136"/>
    </source>
</evidence>
<dbReference type="CDD" id="cd06261">
    <property type="entry name" value="TM_PBP2"/>
    <property type="match status" value="1"/>
</dbReference>
<dbReference type="PROSITE" id="PS50928">
    <property type="entry name" value="ABC_TM1"/>
    <property type="match status" value="1"/>
</dbReference>
<comment type="similarity">
    <text evidence="3">Belongs to the ABC transporter superfamily.</text>
</comment>
<evidence type="ECO:0000256" key="3">
    <source>
        <dbReference type="ARBA" id="ARBA00005417"/>
    </source>
</evidence>
<keyword evidence="6 11" id="KW-0812">Transmembrane</keyword>
<proteinExistence type="inferred from homology"/>
<feature type="region of interest" description="Disordered" evidence="12">
    <location>
        <begin position="759"/>
        <end position="833"/>
    </location>
</feature>
<keyword evidence="16" id="KW-1185">Reference proteome</keyword>
<comment type="similarity">
    <text evidence="11">Belongs to the binding-protein-dependent transport system permease family.</text>
</comment>
<evidence type="ECO:0000256" key="4">
    <source>
        <dbReference type="ARBA" id="ARBA00022448"/>
    </source>
</evidence>
<keyword evidence="10 11" id="KW-0472">Membrane</keyword>
<dbReference type="InterPro" id="IPR027417">
    <property type="entry name" value="P-loop_NTPase"/>
</dbReference>
<evidence type="ECO:0008006" key="17">
    <source>
        <dbReference type="Google" id="ProtNLM"/>
    </source>
</evidence>
<evidence type="ECO:0000313" key="16">
    <source>
        <dbReference type="Proteomes" id="UP000503011"/>
    </source>
</evidence>
<keyword evidence="5" id="KW-1003">Cell membrane</keyword>
<dbReference type="GO" id="GO:0055085">
    <property type="term" value="P:transmembrane transport"/>
    <property type="evidence" value="ECO:0007669"/>
    <property type="project" value="InterPro"/>
</dbReference>
<feature type="transmembrane region" description="Helical" evidence="11">
    <location>
        <begin position="113"/>
        <end position="135"/>
    </location>
</feature>
<dbReference type="InterPro" id="IPR050388">
    <property type="entry name" value="ABC_Ni/Peptide_Import"/>
</dbReference>
<dbReference type="Pfam" id="PF08352">
    <property type="entry name" value="oligo_HPY"/>
    <property type="match status" value="1"/>
</dbReference>
<sequence length="833" mass="87840">MRRQLRTVFSTVTGSVAAVLLVLLVLLAIVGPIVWSGRAGAIDVAKAWQPPSGEHWFGTDELGRDMFARSLVATRLSLLSAVAASAIAIVLGVPTGLLAAMFGPRLTSAFQSVVNVAIAFPALLTAMFVGTVIGIGVPGAILGVGIALAPMFARLTQTLTASVVSLDYVAAARTMGVPLRRLVGRHVLANVAEPLIITATTSVGTSLLGISALSFLGLGARPPQYDWGGLLSTGLKAIYTSPMAAIGPGALIAVSGIVFSLLGEVVAGAFGDNQSSRRFGRVARAMARRRRRAPSASPSDFLLDVRDLRVGFPSENGELPAVRGVSLRVAAGERVGIVGESGSGKSVSVMAIAQLVEHPAVVTADRLSFLGTELSTMAPAARRRFLGTNLAMVFQNPMSSLNPAMRIGAQLAEVSRVHSGLSRPEARARAADRLAEVGIAEAGHRLRQYPHEFSGGMRQRAMIAMGLMETPRLIIADEPTTALDVTVQRQILDLLLAINRDAGAAILLISHDISVIANVCERVVVMYAGVVVEDLPVASLLRAAVHPYTRALIASVPDMATDRSTDLATIPGRPPSLDDLPAGCPFASRCAFATDRCAEMPRWPRWPTATWRPAGTHREVHCERWSCRARPDRPVWRADRRGRRGPGRGRRAGAGPGRRVRVGQVDDRPRGARPGPVHAGTITAGGQEVRRLSARDRARRVQMIFQDPFGSLNPRMSVGGIIREGLEALGELPARERAAEVTRLLELVSLSPDLAQRLPAASPAASASASRSPAPSPPAPACSSPTRSPPRSTCRCRPRCSTCCAASSPPNASRCCSSPTTSPSSATSATTSR</sequence>
<feature type="domain" description="ABC transmembrane type-1" evidence="14">
    <location>
        <begin position="74"/>
        <end position="263"/>
    </location>
</feature>
<dbReference type="InterPro" id="IPR003593">
    <property type="entry name" value="AAA+_ATPase"/>
</dbReference>
<evidence type="ECO:0000256" key="8">
    <source>
        <dbReference type="ARBA" id="ARBA00022840"/>
    </source>
</evidence>
<dbReference type="InterPro" id="IPR035906">
    <property type="entry name" value="MetI-like_sf"/>
</dbReference>